<dbReference type="Proteomes" id="UP001487740">
    <property type="component" value="Unassembled WGS sequence"/>
</dbReference>
<name>A0AAW0TI46_SCYPA</name>
<dbReference type="EMBL" id="JARAKH010000030">
    <property type="protein sequence ID" value="KAK8386793.1"/>
    <property type="molecule type" value="Genomic_DNA"/>
</dbReference>
<dbReference type="Gene3D" id="1.10.10.10">
    <property type="entry name" value="Winged helix-like DNA-binding domain superfamily/Winged helix DNA-binding domain"/>
    <property type="match status" value="1"/>
</dbReference>
<dbReference type="PROSITE" id="PS00195">
    <property type="entry name" value="GLUTAREDOXIN_1"/>
    <property type="match status" value="1"/>
</dbReference>
<dbReference type="InterPro" id="IPR036249">
    <property type="entry name" value="Thioredoxin-like_sf"/>
</dbReference>
<accession>A0AAW0TI46</accession>
<gene>
    <name evidence="5" type="ORF">O3P69_017910</name>
</gene>
<dbReference type="PRINTS" id="PR00160">
    <property type="entry name" value="GLUTAREDOXIN"/>
</dbReference>
<dbReference type="InterPro" id="IPR036388">
    <property type="entry name" value="WH-like_DNA-bd_sf"/>
</dbReference>
<dbReference type="EMBL" id="JARAKH010000030">
    <property type="protein sequence ID" value="KAK8386791.1"/>
    <property type="molecule type" value="Genomic_DNA"/>
</dbReference>
<dbReference type="Pfam" id="PF04784">
    <property type="entry name" value="DUF547"/>
    <property type="match status" value="1"/>
</dbReference>
<evidence type="ECO:0000313" key="5">
    <source>
        <dbReference type="EMBL" id="KAK8386793.1"/>
    </source>
</evidence>
<dbReference type="CDD" id="cd04371">
    <property type="entry name" value="DEP"/>
    <property type="match status" value="1"/>
</dbReference>
<dbReference type="InterPro" id="IPR011767">
    <property type="entry name" value="GLR_AS"/>
</dbReference>
<keyword evidence="3" id="KW-0676">Redox-active center</keyword>
<dbReference type="PROSITE" id="PS51354">
    <property type="entry name" value="GLUTAREDOXIN_2"/>
    <property type="match status" value="1"/>
</dbReference>
<evidence type="ECO:0000259" key="4">
    <source>
        <dbReference type="PROSITE" id="PS50186"/>
    </source>
</evidence>
<protein>
    <recommendedName>
        <fullName evidence="4">DEP domain-containing protein</fullName>
    </recommendedName>
</protein>
<evidence type="ECO:0000313" key="6">
    <source>
        <dbReference type="Proteomes" id="UP001487740"/>
    </source>
</evidence>
<dbReference type="Pfam" id="PF00462">
    <property type="entry name" value="Glutaredoxin"/>
    <property type="match status" value="1"/>
</dbReference>
<dbReference type="GO" id="GO:0035556">
    <property type="term" value="P:intracellular signal transduction"/>
    <property type="evidence" value="ECO:0007669"/>
    <property type="project" value="InterPro"/>
</dbReference>
<dbReference type="GO" id="GO:0045454">
    <property type="term" value="P:cell redox homeostasis"/>
    <property type="evidence" value="ECO:0007669"/>
    <property type="project" value="TreeGrafter"/>
</dbReference>
<dbReference type="EMBL" id="JARAKH010000030">
    <property type="protein sequence ID" value="KAK8386790.1"/>
    <property type="molecule type" value="Genomic_DNA"/>
</dbReference>
<proteinExistence type="predicted"/>
<sequence length="508" mass="56895">MLEIVGQVVVYSIAGCPHCLAAKNTLRESGVPYTDIPVDRFPSVQSWLQEKTGQTSVPQIFFNETFVGGNDSLQKVIKDEEEWNKLLSDIQTNKLKEGALNIPHPSEATDVAVSEFVCENDPSAPIVEELQESGILHDHRTSLFSSTKNVFSGQHFVNWIMRAKEVDEKEAHSIGQDLLSKKYILPLQNDAETTLVNDPKVYYRYGGSLDQGWLSLGDQGWLSLGGLLVLNDTSNSSALNAGPTQKCKLGDAGELSEALRKTMLKLTTDHISADGKVVNYLEMRNSEEFDNYVKMSKELQHVAVEKLSQDESKAFFINIYNALVIHATAVNGPPSNWFSRLRFFDKTSYIIGGYTYSLNDIENGVLRANKRGALQFFAPFGKSDPRLKTSQMQVDPRIHFALNCGAKSCPPIKTFSSKNINEELRIATEAYLESDEALQVDEDQSIIRLSSLLKWYSSDFGESLDEVLQWVLQNAAHPKKKVALQSVINVKKYKVRYITYDWGSNSLD</sequence>
<dbReference type="InterPro" id="IPR000591">
    <property type="entry name" value="DEP_dom"/>
</dbReference>
<dbReference type="InterPro" id="IPR051548">
    <property type="entry name" value="Grx-like_ET"/>
</dbReference>
<dbReference type="PANTHER" id="PTHR34386:SF1">
    <property type="entry name" value="GLUTAREDOXIN-LIKE PROTEIN NRDH"/>
    <property type="match status" value="1"/>
</dbReference>
<dbReference type="SUPFAM" id="SSF52833">
    <property type="entry name" value="Thioredoxin-like"/>
    <property type="match status" value="1"/>
</dbReference>
<dbReference type="Gene3D" id="3.40.30.10">
    <property type="entry name" value="Glutaredoxin"/>
    <property type="match status" value="1"/>
</dbReference>
<dbReference type="PANTHER" id="PTHR34386">
    <property type="entry name" value="GLUTAREDOXIN"/>
    <property type="match status" value="1"/>
</dbReference>
<dbReference type="InterPro" id="IPR014025">
    <property type="entry name" value="Glutaredoxin_subgr"/>
</dbReference>
<dbReference type="GO" id="GO:0009055">
    <property type="term" value="F:electron transfer activity"/>
    <property type="evidence" value="ECO:0007669"/>
    <property type="project" value="TreeGrafter"/>
</dbReference>
<evidence type="ECO:0000256" key="2">
    <source>
        <dbReference type="ARBA" id="ARBA00023157"/>
    </source>
</evidence>
<dbReference type="AlphaFoldDB" id="A0AAW0TI46"/>
<evidence type="ECO:0000256" key="3">
    <source>
        <dbReference type="ARBA" id="ARBA00023284"/>
    </source>
</evidence>
<dbReference type="PROSITE" id="PS50186">
    <property type="entry name" value="DEP"/>
    <property type="match status" value="1"/>
</dbReference>
<organism evidence="5 6">
    <name type="scientific">Scylla paramamosain</name>
    <name type="common">Mud crab</name>
    <dbReference type="NCBI Taxonomy" id="85552"/>
    <lineage>
        <taxon>Eukaryota</taxon>
        <taxon>Metazoa</taxon>
        <taxon>Ecdysozoa</taxon>
        <taxon>Arthropoda</taxon>
        <taxon>Crustacea</taxon>
        <taxon>Multicrustacea</taxon>
        <taxon>Malacostraca</taxon>
        <taxon>Eumalacostraca</taxon>
        <taxon>Eucarida</taxon>
        <taxon>Decapoda</taxon>
        <taxon>Pleocyemata</taxon>
        <taxon>Brachyura</taxon>
        <taxon>Eubrachyura</taxon>
        <taxon>Portunoidea</taxon>
        <taxon>Portunidae</taxon>
        <taxon>Portuninae</taxon>
        <taxon>Scylla</taxon>
    </lineage>
</organism>
<dbReference type="InterPro" id="IPR006869">
    <property type="entry name" value="DUF547"/>
</dbReference>
<dbReference type="InterPro" id="IPR002109">
    <property type="entry name" value="Glutaredoxin"/>
</dbReference>
<feature type="domain" description="DEP" evidence="4">
    <location>
        <begin position="131"/>
        <end position="207"/>
    </location>
</feature>
<dbReference type="InterPro" id="IPR036390">
    <property type="entry name" value="WH_DNA-bd_sf"/>
</dbReference>
<comment type="function">
    <text evidence="1">Has a glutathione-disulfide oxidoreductase activity in the presence of NADPH and glutathione reductase. Reduces low molecular weight disulfides and proteins.</text>
</comment>
<evidence type="ECO:0000256" key="1">
    <source>
        <dbReference type="ARBA" id="ARBA00002549"/>
    </source>
</evidence>
<dbReference type="Pfam" id="PF00610">
    <property type="entry name" value="DEP"/>
    <property type="match status" value="1"/>
</dbReference>
<reference evidence="5 6" key="1">
    <citation type="submission" date="2023-03" db="EMBL/GenBank/DDBJ databases">
        <title>High-quality genome of Scylla paramamosain provides insights in environmental adaptation.</title>
        <authorList>
            <person name="Zhang L."/>
        </authorList>
    </citation>
    <scope>NUCLEOTIDE SEQUENCE [LARGE SCALE GENOMIC DNA]</scope>
    <source>
        <strain evidence="5">LZ_2023a</strain>
        <tissue evidence="5">Muscle</tissue>
    </source>
</reference>
<keyword evidence="6" id="KW-1185">Reference proteome</keyword>
<dbReference type="SUPFAM" id="SSF46785">
    <property type="entry name" value="Winged helix' DNA-binding domain"/>
    <property type="match status" value="1"/>
</dbReference>
<dbReference type="EMBL" id="JARAKH010000030">
    <property type="protein sequence ID" value="KAK8386792.1"/>
    <property type="molecule type" value="Genomic_DNA"/>
</dbReference>
<keyword evidence="2" id="KW-1015">Disulfide bond</keyword>
<dbReference type="SMART" id="SM00049">
    <property type="entry name" value="DEP"/>
    <property type="match status" value="1"/>
</dbReference>
<comment type="caution">
    <text evidence="5">The sequence shown here is derived from an EMBL/GenBank/DDBJ whole genome shotgun (WGS) entry which is preliminary data.</text>
</comment>